<dbReference type="AlphaFoldDB" id="A0A1T4SKZ4"/>
<dbReference type="SUPFAM" id="SSF51261">
    <property type="entry name" value="Duplicated hybrid motif"/>
    <property type="match status" value="1"/>
</dbReference>
<proteinExistence type="predicted"/>
<dbReference type="GO" id="GO:0004222">
    <property type="term" value="F:metalloendopeptidase activity"/>
    <property type="evidence" value="ECO:0007669"/>
    <property type="project" value="TreeGrafter"/>
</dbReference>
<evidence type="ECO:0000259" key="1">
    <source>
        <dbReference type="Pfam" id="PF01551"/>
    </source>
</evidence>
<dbReference type="EMBL" id="FUXP01000023">
    <property type="protein sequence ID" value="SKA28541.1"/>
    <property type="molecule type" value="Genomic_DNA"/>
</dbReference>
<dbReference type="Gene3D" id="2.70.70.10">
    <property type="entry name" value="Glucose Permease (Domain IIA)"/>
    <property type="match status" value="1"/>
</dbReference>
<dbReference type="InterPro" id="IPR011055">
    <property type="entry name" value="Dup_hybrid_motif"/>
</dbReference>
<sequence length="229" mass="25420">MEASPISVGFPLRGEWSALNTPAHKVPSHGTDYLAQTYAYDFARLSWIDGKVDDFHGKKNIGYLLGRVKLHDCYGWSQPVIAPFAGTVVHAADGWPERRTVHLARDVFIALKNGLLFNEKKHKDLRPVAGNYLILEGDNCFAFLAHLKTGSITVKKGDKVVAGHLLGEVGHSGNSTAPHLHFHLMDAPDPRSASGVPCSFDNYEVYRDDTWVSVRNEMPGRLERIRMCA</sequence>
<dbReference type="CDD" id="cd12797">
    <property type="entry name" value="M23_peptidase"/>
    <property type="match status" value="1"/>
</dbReference>
<accession>A0A1T4SKZ4</accession>
<dbReference type="PANTHER" id="PTHR21666">
    <property type="entry name" value="PEPTIDASE-RELATED"/>
    <property type="match status" value="1"/>
</dbReference>
<organism evidence="2 3">
    <name type="scientific">Lysobacter spongiicola DSM 21749</name>
    <dbReference type="NCBI Taxonomy" id="1122188"/>
    <lineage>
        <taxon>Bacteria</taxon>
        <taxon>Pseudomonadati</taxon>
        <taxon>Pseudomonadota</taxon>
        <taxon>Gammaproteobacteria</taxon>
        <taxon>Lysobacterales</taxon>
        <taxon>Lysobacteraceae</taxon>
        <taxon>Novilysobacter</taxon>
    </lineage>
</organism>
<evidence type="ECO:0000313" key="2">
    <source>
        <dbReference type="EMBL" id="SKA28541.1"/>
    </source>
</evidence>
<evidence type="ECO:0000313" key="3">
    <source>
        <dbReference type="Proteomes" id="UP000190061"/>
    </source>
</evidence>
<reference evidence="2 3" key="1">
    <citation type="submission" date="2017-02" db="EMBL/GenBank/DDBJ databases">
        <authorList>
            <person name="Peterson S.W."/>
        </authorList>
    </citation>
    <scope>NUCLEOTIDE SEQUENCE [LARGE SCALE GENOMIC DNA]</scope>
    <source>
        <strain evidence="2 3">DSM 21749</strain>
    </source>
</reference>
<dbReference type="PANTHER" id="PTHR21666:SF270">
    <property type="entry name" value="MUREIN HYDROLASE ACTIVATOR ENVC"/>
    <property type="match status" value="1"/>
</dbReference>
<dbReference type="OrthoDB" id="5489603at2"/>
<dbReference type="RefSeq" id="WP_078759441.1">
    <property type="nucleotide sequence ID" value="NZ_FUXP01000023.1"/>
</dbReference>
<dbReference type="Proteomes" id="UP000190061">
    <property type="component" value="Unassembled WGS sequence"/>
</dbReference>
<keyword evidence="3" id="KW-1185">Reference proteome</keyword>
<dbReference type="InterPro" id="IPR050570">
    <property type="entry name" value="Cell_wall_metabolism_enzyme"/>
</dbReference>
<dbReference type="Pfam" id="PF01551">
    <property type="entry name" value="Peptidase_M23"/>
    <property type="match status" value="1"/>
</dbReference>
<feature type="domain" description="M23ase beta-sheet core" evidence="1">
    <location>
        <begin position="125"/>
        <end position="186"/>
    </location>
</feature>
<dbReference type="InterPro" id="IPR016047">
    <property type="entry name" value="M23ase_b-sheet_dom"/>
</dbReference>
<gene>
    <name evidence="2" type="ORF">SAMN02745674_02924</name>
</gene>
<protein>
    <submittedName>
        <fullName evidence="2">Peptidase family M23</fullName>
    </submittedName>
</protein>
<name>A0A1T4SKZ4_9GAMM</name>